<keyword evidence="1" id="KW-0853">WD repeat</keyword>
<dbReference type="GO" id="GO:0097361">
    <property type="term" value="C:cytosolic [4Fe-4S] assembly targeting complex"/>
    <property type="evidence" value="ECO:0007669"/>
    <property type="project" value="TreeGrafter"/>
</dbReference>
<dbReference type="Pfam" id="PF00400">
    <property type="entry name" value="WD40"/>
    <property type="match status" value="3"/>
</dbReference>
<dbReference type="GO" id="GO:0016226">
    <property type="term" value="P:iron-sulfur cluster assembly"/>
    <property type="evidence" value="ECO:0007669"/>
    <property type="project" value="TreeGrafter"/>
</dbReference>
<feature type="repeat" description="WD" evidence="1">
    <location>
        <begin position="15"/>
        <end position="56"/>
    </location>
</feature>
<dbReference type="InterPro" id="IPR036322">
    <property type="entry name" value="WD40_repeat_dom_sf"/>
</dbReference>
<name>A0A914EID6_9BILA</name>
<evidence type="ECO:0000313" key="3">
    <source>
        <dbReference type="WBParaSite" id="ACRNAN_scaffold7965.g12817.t1"/>
    </source>
</evidence>
<proteinExistence type="predicted"/>
<dbReference type="AlphaFoldDB" id="A0A914EID6"/>
<dbReference type="SUPFAM" id="SSF50978">
    <property type="entry name" value="WD40 repeat-like"/>
    <property type="match status" value="1"/>
</dbReference>
<dbReference type="WBParaSite" id="ACRNAN_scaffold7965.g12817.t1">
    <property type="protein sequence ID" value="ACRNAN_scaffold7965.g12817.t1"/>
    <property type="gene ID" value="ACRNAN_scaffold7965.g12817"/>
</dbReference>
<accession>A0A914EID6</accession>
<evidence type="ECO:0000313" key="2">
    <source>
        <dbReference type="Proteomes" id="UP000887540"/>
    </source>
</evidence>
<dbReference type="PROSITE" id="PS50082">
    <property type="entry name" value="WD_REPEATS_2"/>
    <property type="match status" value="3"/>
</dbReference>
<dbReference type="PANTHER" id="PTHR19920:SF0">
    <property type="entry name" value="CYTOSOLIC IRON-SULFUR PROTEIN ASSEMBLY PROTEIN CIAO1-RELATED"/>
    <property type="match status" value="1"/>
</dbReference>
<dbReference type="SMART" id="SM00320">
    <property type="entry name" value="WD40"/>
    <property type="match status" value="5"/>
</dbReference>
<dbReference type="Proteomes" id="UP000887540">
    <property type="component" value="Unplaced"/>
</dbReference>
<organism evidence="2 3">
    <name type="scientific">Acrobeloides nanus</name>
    <dbReference type="NCBI Taxonomy" id="290746"/>
    <lineage>
        <taxon>Eukaryota</taxon>
        <taxon>Metazoa</taxon>
        <taxon>Ecdysozoa</taxon>
        <taxon>Nematoda</taxon>
        <taxon>Chromadorea</taxon>
        <taxon>Rhabditida</taxon>
        <taxon>Tylenchina</taxon>
        <taxon>Cephalobomorpha</taxon>
        <taxon>Cephaloboidea</taxon>
        <taxon>Cephalobidae</taxon>
        <taxon>Acrobeloides</taxon>
    </lineage>
</organism>
<feature type="repeat" description="WD" evidence="1">
    <location>
        <begin position="105"/>
        <end position="137"/>
    </location>
</feature>
<dbReference type="Gene3D" id="2.130.10.10">
    <property type="entry name" value="YVTN repeat-like/Quinoprotein amine dehydrogenase"/>
    <property type="match status" value="1"/>
</dbReference>
<dbReference type="InterPro" id="IPR001680">
    <property type="entry name" value="WD40_rpt"/>
</dbReference>
<dbReference type="PROSITE" id="PS50294">
    <property type="entry name" value="WD_REPEATS_REGION"/>
    <property type="match status" value="2"/>
</dbReference>
<sequence>MLLLLYICFKKVHKLEGHENEVKSCAYSVSGRFLATASRDKSVWVWQVDEDEDFDVCSILQGHTADVKFVVWHPTDDILVSGGYDCSIHFYCFDGDDFVTIQKIEAAHDSTVWSAAFDHSGKYLVTVGADKFLKIWQQKWAESLQERSWAKLLELELDTRWPLYAVDWNHLTGHIAVSGGDGKVRIFNFDFDSESLTKSGSFTVEDEVNSLRWHPTIPQLLSVSCDDGFIHLLTHDC</sequence>
<keyword evidence="2" id="KW-1185">Reference proteome</keyword>
<feature type="repeat" description="WD" evidence="1">
    <location>
        <begin position="60"/>
        <end position="91"/>
    </location>
</feature>
<dbReference type="PANTHER" id="PTHR19920">
    <property type="entry name" value="WD40 PROTEIN CIAO1"/>
    <property type="match status" value="1"/>
</dbReference>
<evidence type="ECO:0000256" key="1">
    <source>
        <dbReference type="PROSITE-ProRule" id="PRU00221"/>
    </source>
</evidence>
<protein>
    <submittedName>
        <fullName evidence="3">Cytosolic iron-sulfur protein assembly protein CIAO1 homolog</fullName>
    </submittedName>
</protein>
<reference evidence="3" key="1">
    <citation type="submission" date="2022-11" db="UniProtKB">
        <authorList>
            <consortium name="WormBaseParasite"/>
        </authorList>
    </citation>
    <scope>IDENTIFICATION</scope>
</reference>
<dbReference type="InterPro" id="IPR015943">
    <property type="entry name" value="WD40/YVTN_repeat-like_dom_sf"/>
</dbReference>